<evidence type="ECO:0000256" key="9">
    <source>
        <dbReference type="ARBA" id="ARBA00023203"/>
    </source>
</evidence>
<feature type="region of interest" description="Disordered" evidence="13">
    <location>
        <begin position="1297"/>
        <end position="1320"/>
    </location>
</feature>
<feature type="region of interest" description="Disordered" evidence="13">
    <location>
        <begin position="1222"/>
        <end position="1252"/>
    </location>
</feature>
<feature type="region of interest" description="Disordered" evidence="13">
    <location>
        <begin position="1"/>
        <end position="51"/>
    </location>
</feature>
<gene>
    <name evidence="16" type="ORF">C7M84_007088</name>
</gene>
<feature type="domain" description="PDZ" evidence="15">
    <location>
        <begin position="728"/>
        <end position="816"/>
    </location>
</feature>
<dbReference type="Pfam" id="PF00595">
    <property type="entry name" value="PDZ"/>
    <property type="match status" value="1"/>
</dbReference>
<reference evidence="16 17" key="1">
    <citation type="submission" date="2018-04" db="EMBL/GenBank/DDBJ databases">
        <authorList>
            <person name="Zhang X."/>
            <person name="Yuan J."/>
            <person name="Li F."/>
            <person name="Xiang J."/>
        </authorList>
    </citation>
    <scope>NUCLEOTIDE SEQUENCE [LARGE SCALE GENOMIC DNA]</scope>
    <source>
        <tissue evidence="16">Muscle</tissue>
    </source>
</reference>
<feature type="compositionally biased region" description="Acidic residues" evidence="13">
    <location>
        <begin position="264"/>
        <end position="274"/>
    </location>
</feature>
<feature type="compositionally biased region" description="Polar residues" evidence="13">
    <location>
        <begin position="211"/>
        <end position="222"/>
    </location>
</feature>
<evidence type="ECO:0000256" key="10">
    <source>
        <dbReference type="ARBA" id="ARBA00023212"/>
    </source>
</evidence>
<feature type="compositionally biased region" description="Basic residues" evidence="13">
    <location>
        <begin position="397"/>
        <end position="409"/>
    </location>
</feature>
<keyword evidence="3" id="KW-0963">Cytoplasm</keyword>
<evidence type="ECO:0000313" key="16">
    <source>
        <dbReference type="EMBL" id="ROT74398.1"/>
    </source>
</evidence>
<evidence type="ECO:0000256" key="6">
    <source>
        <dbReference type="ARBA" id="ARBA00022902"/>
    </source>
</evidence>
<name>A0A3R7QCF4_PENVA</name>
<feature type="compositionally biased region" description="Polar residues" evidence="13">
    <location>
        <begin position="1135"/>
        <end position="1147"/>
    </location>
</feature>
<keyword evidence="9" id="KW-0009">Actin-binding</keyword>
<evidence type="ECO:0000256" key="7">
    <source>
        <dbReference type="ARBA" id="ARBA00023018"/>
    </source>
</evidence>
<comment type="caution">
    <text evidence="16">The sequence shown here is derived from an EMBL/GenBank/DDBJ whole genome shotgun (WGS) entry which is preliminary data.</text>
</comment>
<keyword evidence="4" id="KW-0597">Phosphoprotein</keyword>
<keyword evidence="10" id="KW-0206">Cytoskeleton</keyword>
<evidence type="ECO:0000313" key="17">
    <source>
        <dbReference type="Proteomes" id="UP000283509"/>
    </source>
</evidence>
<accession>A0A3R7QCF4</accession>
<dbReference type="GO" id="GO:0051015">
    <property type="term" value="F:actin filament binding"/>
    <property type="evidence" value="ECO:0007669"/>
    <property type="project" value="TreeGrafter"/>
</dbReference>
<keyword evidence="7" id="KW-0770">Synapse</keyword>
<dbReference type="FunFam" id="2.30.42.10:FF:000010">
    <property type="entry name" value="Neurabin-1 isoform 1"/>
    <property type="match status" value="1"/>
</dbReference>
<dbReference type="GO" id="GO:0014069">
    <property type="term" value="C:postsynaptic density"/>
    <property type="evidence" value="ECO:0007669"/>
    <property type="project" value="TreeGrafter"/>
</dbReference>
<feature type="region of interest" description="Disordered" evidence="13">
    <location>
        <begin position="836"/>
        <end position="900"/>
    </location>
</feature>
<dbReference type="SMART" id="SM00228">
    <property type="entry name" value="PDZ"/>
    <property type="match status" value="1"/>
</dbReference>
<dbReference type="GO" id="GO:0015629">
    <property type="term" value="C:actin cytoskeleton"/>
    <property type="evidence" value="ECO:0007669"/>
    <property type="project" value="TreeGrafter"/>
</dbReference>
<keyword evidence="14" id="KW-1133">Transmembrane helix</keyword>
<dbReference type="Gene3D" id="2.30.42.10">
    <property type="match status" value="1"/>
</dbReference>
<keyword evidence="6" id="KW-0524">Neurogenesis</keyword>
<keyword evidence="5" id="KW-0221">Differentiation</keyword>
<feature type="compositionally biased region" description="Basic and acidic residues" evidence="13">
    <location>
        <begin position="410"/>
        <end position="431"/>
    </location>
</feature>
<feature type="compositionally biased region" description="Acidic residues" evidence="13">
    <location>
        <begin position="614"/>
        <end position="623"/>
    </location>
</feature>
<feature type="compositionally biased region" description="Basic and acidic residues" evidence="13">
    <location>
        <begin position="1232"/>
        <end position="1247"/>
    </location>
</feature>
<evidence type="ECO:0000256" key="14">
    <source>
        <dbReference type="SAM" id="Phobius"/>
    </source>
</evidence>
<evidence type="ECO:0000256" key="11">
    <source>
        <dbReference type="ARBA" id="ARBA00034103"/>
    </source>
</evidence>
<keyword evidence="2" id="KW-0217">Developmental protein</keyword>
<evidence type="ECO:0000256" key="5">
    <source>
        <dbReference type="ARBA" id="ARBA00022782"/>
    </source>
</evidence>
<evidence type="ECO:0000256" key="1">
    <source>
        <dbReference type="ARBA" id="ARBA00004245"/>
    </source>
</evidence>
<comment type="subcellular location">
    <subcellularLocation>
        <location evidence="1">Cytoplasm</location>
        <location evidence="1">Cytoskeleton</location>
    </subcellularLocation>
    <subcellularLocation>
        <location evidence="11">Synapse</location>
    </subcellularLocation>
</comment>
<protein>
    <submittedName>
        <fullName evidence="16">Neurabin-1</fullName>
    </submittedName>
</protein>
<dbReference type="GO" id="GO:0007015">
    <property type="term" value="P:actin filament organization"/>
    <property type="evidence" value="ECO:0007669"/>
    <property type="project" value="TreeGrafter"/>
</dbReference>
<dbReference type="SUPFAM" id="SSF50156">
    <property type="entry name" value="PDZ domain-like"/>
    <property type="match status" value="1"/>
</dbReference>
<dbReference type="GO" id="GO:0031175">
    <property type="term" value="P:neuron projection development"/>
    <property type="evidence" value="ECO:0007669"/>
    <property type="project" value="TreeGrafter"/>
</dbReference>
<keyword evidence="14" id="KW-0812">Transmembrane</keyword>
<dbReference type="OrthoDB" id="62701at2759"/>
<reference evidence="16 17" key="2">
    <citation type="submission" date="2019-01" db="EMBL/GenBank/DDBJ databases">
        <title>The decoding of complex shrimp genome reveals the adaptation for benthos swimmer, frequently molting mechanism and breeding impact on genome.</title>
        <authorList>
            <person name="Sun Y."/>
            <person name="Gao Y."/>
            <person name="Yu Y."/>
        </authorList>
    </citation>
    <scope>NUCLEOTIDE SEQUENCE [LARGE SCALE GENOMIC DNA]</scope>
    <source>
        <tissue evidence="16">Muscle</tissue>
    </source>
</reference>
<dbReference type="GO" id="GO:0030425">
    <property type="term" value="C:dendrite"/>
    <property type="evidence" value="ECO:0007669"/>
    <property type="project" value="TreeGrafter"/>
</dbReference>
<dbReference type="InterPro" id="IPR043446">
    <property type="entry name" value="Neurabin-like"/>
</dbReference>
<dbReference type="GO" id="GO:0019722">
    <property type="term" value="P:calcium-mediated signaling"/>
    <property type="evidence" value="ECO:0007669"/>
    <property type="project" value="TreeGrafter"/>
</dbReference>
<organism evidence="16 17">
    <name type="scientific">Penaeus vannamei</name>
    <name type="common">Whiteleg shrimp</name>
    <name type="synonym">Litopenaeus vannamei</name>
    <dbReference type="NCBI Taxonomy" id="6689"/>
    <lineage>
        <taxon>Eukaryota</taxon>
        <taxon>Metazoa</taxon>
        <taxon>Ecdysozoa</taxon>
        <taxon>Arthropoda</taxon>
        <taxon>Crustacea</taxon>
        <taxon>Multicrustacea</taxon>
        <taxon>Malacostraca</taxon>
        <taxon>Eumalacostraca</taxon>
        <taxon>Eucarida</taxon>
        <taxon>Decapoda</taxon>
        <taxon>Dendrobranchiata</taxon>
        <taxon>Penaeoidea</taxon>
        <taxon>Penaeidae</taxon>
        <taxon>Penaeus</taxon>
    </lineage>
</organism>
<dbReference type="InterPro" id="IPR040645">
    <property type="entry name" value="Neurabin-1/2_PDZ"/>
</dbReference>
<dbReference type="CDD" id="cd06790">
    <property type="entry name" value="PDZ_neurabin-like"/>
    <property type="match status" value="1"/>
</dbReference>
<feature type="region of interest" description="Disordered" evidence="13">
    <location>
        <begin position="1122"/>
        <end position="1209"/>
    </location>
</feature>
<evidence type="ECO:0000256" key="4">
    <source>
        <dbReference type="ARBA" id="ARBA00022553"/>
    </source>
</evidence>
<dbReference type="InterPro" id="IPR001478">
    <property type="entry name" value="PDZ"/>
</dbReference>
<dbReference type="STRING" id="6689.A0A3R7QCF4"/>
<dbReference type="EMBL" id="QCYY01001901">
    <property type="protein sequence ID" value="ROT74398.1"/>
    <property type="molecule type" value="Genomic_DNA"/>
</dbReference>
<evidence type="ECO:0000256" key="13">
    <source>
        <dbReference type="SAM" id="MobiDB-lite"/>
    </source>
</evidence>
<evidence type="ECO:0000256" key="8">
    <source>
        <dbReference type="ARBA" id="ARBA00023054"/>
    </source>
</evidence>
<keyword evidence="14" id="KW-0472">Membrane</keyword>
<dbReference type="Proteomes" id="UP000283509">
    <property type="component" value="Unassembled WGS sequence"/>
</dbReference>
<feature type="region of interest" description="Disordered" evidence="13">
    <location>
        <begin position="605"/>
        <end position="634"/>
    </location>
</feature>
<feature type="compositionally biased region" description="Polar residues" evidence="13">
    <location>
        <begin position="34"/>
        <end position="49"/>
    </location>
</feature>
<dbReference type="Pfam" id="PF17817">
    <property type="entry name" value="PDZ_5"/>
    <property type="match status" value="1"/>
</dbReference>
<feature type="transmembrane region" description="Helical" evidence="14">
    <location>
        <begin position="1406"/>
        <end position="1422"/>
    </location>
</feature>
<evidence type="ECO:0000256" key="2">
    <source>
        <dbReference type="ARBA" id="ARBA00022473"/>
    </source>
</evidence>
<dbReference type="InterPro" id="IPR036034">
    <property type="entry name" value="PDZ_sf"/>
</dbReference>
<feature type="region of interest" description="Disordered" evidence="13">
    <location>
        <begin position="392"/>
        <end position="431"/>
    </location>
</feature>
<dbReference type="PANTHER" id="PTHR16154:SF6">
    <property type="entry name" value="SPINOPHILIN, ISOFORM J"/>
    <property type="match status" value="1"/>
</dbReference>
<feature type="compositionally biased region" description="Basic and acidic residues" evidence="13">
    <location>
        <begin position="867"/>
        <end position="876"/>
    </location>
</feature>
<evidence type="ECO:0000256" key="12">
    <source>
        <dbReference type="SAM" id="Coils"/>
    </source>
</evidence>
<keyword evidence="17" id="KW-1185">Reference proteome</keyword>
<feature type="coiled-coil region" evidence="12">
    <location>
        <begin position="925"/>
        <end position="990"/>
    </location>
</feature>
<feature type="region of interest" description="Disordered" evidence="13">
    <location>
        <begin position="191"/>
        <end position="336"/>
    </location>
</feature>
<sequence length="1428" mass="157609">MVSSDSDGDFKSASGHSFSRESGLGSSCEEETDYSSGNGTPEGSPSHVGSQKVMAAISHYLRSVDVAESEEDVDSFSKEADHISPDDLMLMSDSEDNFSLSWEDLIISYKGPKYKPNTSKISELEDGFETLQMDLENKEASGEVDNPKLDQELDKLLGCDYRQLEGEILSGRSTPARGSKEVVFLSPAKIPSLKPSCTDLRRPWSAEPPRSTETNHICSESVINPEDGQVEDQTTDEDSKSDSVITWCSQDKTVSRQSTIVCNEESDESPDAAEDTTKVPERPPTPDSALGSDCTPVSPVSGEEATVNDATEEEEDVRARGRSHEKGPLLEDGRDRSVSCSENIKAFLLSQPCAFAHVAGEEGGHEHTDTCGDKHFYPDANRSCVEAYKQAASESKVRRRVRRKRVKKRKDNEKEEQKEANNEVKKEAKKEAIKEVKKEEIKGIADPKPSKMNSIRKFFISVFCTTPVTVEGIAPDQESHGTDPEPLPPPIPPHGIDPATIAGVDLAQAARPLMDPEVMTPEEAQRLLSAKEGQTLLSDEEAQEVVLLLSPQEKDAPQAPPPVPPHYSDIPSMVPPHYADVTPPVPPHYGPAEDEYDMRLASRFDPTLTSPLSPEEEPSEADSSEASGDVSQVSRAKEVLVEDGVHYLEDGHFWVEVPGLPEEDEEDELDPTLPFHQHTRLTFSKDPIQVFSTYSVTEYDRKNDEVDPVAASAEYELEKRVEKMDVFPVEIVKGEGGLGLSIIGMGVGADAGVEKLGIFVKTITPGGATERDARIQVNDQIIEVDGKSLVGVTQVFAASVLKNTSGRVHFLIGREKDPENSEVALLIKQSLQADMEREERRRALGGPDYDPHANHGLFDPLSSPSEENSRSEDMSMHHNNYSYMEGGSSPTSPDAVSPPAEVFDLEGDTSDTSPDNDVAMLKLKLKEVQYRNAVAEAEIQKLKMKLLDMEKILEENTHFSSQLRETRNQMSELEEKLQAKTTEVSTYQDMLEQSQGQYIVLEKKYYKAKKIIKEYQGRERDFLHREEYHITQLEDKDSHYNALVKALKDRVISLEAELTNAQKTAGLPVQVPADANTQPAYWQLQQSAQSAKMPVKEELDEAVPPHELLDVSASRAKGELAARGGLANRHLPSLKKTTSMSSAGSQDHSLDDSSLDDDLPESQKHVATEPMQDLQQDVGIRRSADILESPLPPPQSILPPSSMVKSTKTPHHLPIQSLSLPMRPLGAGMDGQPHHDTQSESRPEIPYRHPPPVARVLPVNRAEISESSSLASHLANRTPQQQSLAEQLKALLAERDLQTDSVQQRNDRDVSPNKRSPTSLMEDVRQAVLQADVSSHVVPSGQMVHQLGSPQRTQPSVHYTPVTSPLPSPIFSHFILLLFLLFFLLHLLLLSFLLTSLALPSPFPPFLYLLVLLFHLFFYSSSSSSSSS</sequence>
<evidence type="ECO:0000259" key="15">
    <source>
        <dbReference type="PROSITE" id="PS50106"/>
    </source>
</evidence>
<feature type="transmembrane region" description="Helical" evidence="14">
    <location>
        <begin position="1370"/>
        <end position="1394"/>
    </location>
</feature>
<proteinExistence type="predicted"/>
<feature type="compositionally biased region" description="Basic and acidic residues" evidence="13">
    <location>
        <begin position="317"/>
        <end position="336"/>
    </location>
</feature>
<evidence type="ECO:0000256" key="3">
    <source>
        <dbReference type="ARBA" id="ARBA00022490"/>
    </source>
</evidence>
<keyword evidence="8 12" id="KW-0175">Coiled coil</keyword>
<dbReference type="PANTHER" id="PTHR16154">
    <property type="entry name" value="NEURABIN"/>
    <property type="match status" value="1"/>
</dbReference>
<dbReference type="PROSITE" id="PS50106">
    <property type="entry name" value="PDZ"/>
    <property type="match status" value="1"/>
</dbReference>
<feature type="region of interest" description="Disordered" evidence="13">
    <location>
        <begin position="552"/>
        <end position="593"/>
    </location>
</feature>
<feature type="compositionally biased region" description="Polar residues" evidence="13">
    <location>
        <begin position="877"/>
        <end position="894"/>
    </location>
</feature>
<dbReference type="GO" id="GO:0005737">
    <property type="term" value="C:cytoplasm"/>
    <property type="evidence" value="ECO:0007669"/>
    <property type="project" value="TreeGrafter"/>
</dbReference>
<feature type="compositionally biased region" description="Polar residues" evidence="13">
    <location>
        <begin position="242"/>
        <end position="261"/>
    </location>
</feature>